<feature type="transmembrane region" description="Helical" evidence="16">
    <location>
        <begin position="210"/>
        <end position="229"/>
    </location>
</feature>
<dbReference type="FunFam" id="1.20.1420.30:FF:000002">
    <property type="entry name" value="Sodium/potassium/calcium exchanger 2 isoform 1"/>
    <property type="match status" value="1"/>
</dbReference>
<evidence type="ECO:0000256" key="9">
    <source>
        <dbReference type="ARBA" id="ARBA00022847"/>
    </source>
</evidence>
<organism evidence="19 20">
    <name type="scientific">Eptatretus burgeri</name>
    <name type="common">Inshore hagfish</name>
    <dbReference type="NCBI Taxonomy" id="7764"/>
    <lineage>
        <taxon>Eukaryota</taxon>
        <taxon>Metazoa</taxon>
        <taxon>Chordata</taxon>
        <taxon>Craniata</taxon>
        <taxon>Vertebrata</taxon>
        <taxon>Cyclostomata</taxon>
        <taxon>Myxini</taxon>
        <taxon>Myxiniformes</taxon>
        <taxon>Myxinidae</taxon>
        <taxon>Eptatretinae</taxon>
        <taxon>Eptatretus</taxon>
    </lineage>
</organism>
<evidence type="ECO:0000256" key="7">
    <source>
        <dbReference type="ARBA" id="ARBA00022737"/>
    </source>
</evidence>
<dbReference type="GO" id="GO:0060291">
    <property type="term" value="P:long-term synaptic potentiation"/>
    <property type="evidence" value="ECO:0007669"/>
    <property type="project" value="TreeGrafter"/>
</dbReference>
<dbReference type="InterPro" id="IPR004481">
    <property type="entry name" value="K/Na/Ca-exchanger"/>
</dbReference>
<evidence type="ECO:0000256" key="8">
    <source>
        <dbReference type="ARBA" id="ARBA00022837"/>
    </source>
</evidence>
<dbReference type="Proteomes" id="UP000694388">
    <property type="component" value="Unplaced"/>
</dbReference>
<feature type="domain" description="Sodium/calcium exchanger membrane region" evidence="18">
    <location>
        <begin position="111"/>
        <end position="252"/>
    </location>
</feature>
<feature type="transmembrane region" description="Helical" evidence="16">
    <location>
        <begin position="606"/>
        <end position="628"/>
    </location>
</feature>
<keyword evidence="17" id="KW-0732">Signal</keyword>
<dbReference type="PANTHER" id="PTHR10846:SF72">
    <property type="entry name" value="SODIUM_POTASSIUM_CALCIUM EXCHANGER NCKX30C"/>
    <property type="match status" value="1"/>
</dbReference>
<dbReference type="InterPro" id="IPR044880">
    <property type="entry name" value="NCX_ion-bd_dom_sf"/>
</dbReference>
<evidence type="ECO:0000259" key="18">
    <source>
        <dbReference type="Pfam" id="PF01699"/>
    </source>
</evidence>
<dbReference type="InterPro" id="IPR004837">
    <property type="entry name" value="NaCa_Exmemb"/>
</dbReference>
<keyword evidence="20" id="KW-1185">Reference proteome</keyword>
<dbReference type="Gene3D" id="1.20.1420.30">
    <property type="entry name" value="NCX, central ion-binding region"/>
    <property type="match status" value="2"/>
</dbReference>
<evidence type="ECO:0000256" key="12">
    <source>
        <dbReference type="ARBA" id="ARBA00023136"/>
    </source>
</evidence>
<feature type="transmembrane region" description="Helical" evidence="16">
    <location>
        <begin position="107"/>
        <end position="125"/>
    </location>
</feature>
<dbReference type="FunFam" id="1.20.1420.30:FF:000004">
    <property type="entry name" value="Sodium/potassium/calcium exchanger 2 isoform 1"/>
    <property type="match status" value="1"/>
</dbReference>
<sequence length="664" mass="73846">MPHNRKRFQAFRVLTLLLLVIGTCIAAATYNALTWFDNGIFNVEGLHRTSPRSNHEKRLLWSGRKLLEQTQKVMANDTDTLERNVTQSIGQYPKDIFSLEDREKGAIVLHVFGMIYIFIALAIVCDEFFVPALTVITSKCNISDDVAGATLMAAGGSAPELFTSFIGVFFAHSNVGIGTIVGSAVFNILFVIGMCSIFSKEILQLTWWPLFRDVSFYIIDLILLIIFFLDNEIRWWESLILFCAYVVYVTFMKYNVPIERWVKSSAQNRVFKVTTTDPEERPKPQLQRGGSTASLHNSMMRNGIFQLMIHTLDPLGEVDSLAEGQHRPHVSDEGKFREKAVMLHNMAKRKVHAVEGDTMEDSRIQNAVHGVVSPDTLPNSVNGANGATSTNSTAARKFHPPSTVSADVAMGPVTSSLQNGSLHQIEHSVRQNGGGTVDGVASNGNGILEIMTDEEEEDEKPLTLEWPDTCRKRITYLFLLPLIFPLWLTLPDMRKPTLKKYVALTFFGSIIWIGAFSYLMVWWAHQVGETIGISEEIMGLTILAAGTSIPDLITSVIVARKGLGDMAVSSSVGSNIFDITVGLPIPWLLFSTTTMFAPIRVHSNGLFCATVLLFLMLLFVIITIALCRWRMNKVLGAVMFILYGVFLILSILLERSILICPVSI</sequence>
<dbReference type="GO" id="GO:0006874">
    <property type="term" value="P:intracellular calcium ion homeostasis"/>
    <property type="evidence" value="ECO:0007669"/>
    <property type="project" value="TreeGrafter"/>
</dbReference>
<feature type="signal peptide" evidence="17">
    <location>
        <begin position="1"/>
        <end position="26"/>
    </location>
</feature>
<keyword evidence="5" id="KW-0109">Calcium transport</keyword>
<evidence type="ECO:0000256" key="11">
    <source>
        <dbReference type="ARBA" id="ARBA00023065"/>
    </source>
</evidence>
<dbReference type="GeneTree" id="ENSGT01030000234532"/>
<dbReference type="PANTHER" id="PTHR10846">
    <property type="entry name" value="SODIUM/POTASSIUM/CALCIUM EXCHANGER"/>
    <property type="match status" value="1"/>
</dbReference>
<protein>
    <submittedName>
        <fullName evidence="19">Solute carrier family 24 member 2</fullName>
    </submittedName>
</protein>
<evidence type="ECO:0000256" key="6">
    <source>
        <dbReference type="ARBA" id="ARBA00022692"/>
    </source>
</evidence>
<feature type="transmembrane region" description="Helical" evidence="16">
    <location>
        <begin position="537"/>
        <end position="559"/>
    </location>
</feature>
<dbReference type="GO" id="GO:0005262">
    <property type="term" value="F:calcium channel activity"/>
    <property type="evidence" value="ECO:0007669"/>
    <property type="project" value="TreeGrafter"/>
</dbReference>
<feature type="transmembrane region" description="Helical" evidence="16">
    <location>
        <begin position="146"/>
        <end position="171"/>
    </location>
</feature>
<keyword evidence="3" id="KW-0813">Transport</keyword>
<evidence type="ECO:0000256" key="14">
    <source>
        <dbReference type="ARBA" id="ARBA00033627"/>
    </source>
</evidence>
<keyword evidence="4" id="KW-0050">Antiport</keyword>
<feature type="domain" description="Sodium/calcium exchanger membrane region" evidence="18">
    <location>
        <begin position="503"/>
        <end position="651"/>
    </location>
</feature>
<feature type="chain" id="PRO_5034522410" evidence="17">
    <location>
        <begin position="27"/>
        <end position="664"/>
    </location>
</feature>
<feature type="transmembrane region" description="Helical" evidence="16">
    <location>
        <begin position="634"/>
        <end position="653"/>
    </location>
</feature>
<dbReference type="GO" id="GO:0060292">
    <property type="term" value="P:long-term synaptic depression"/>
    <property type="evidence" value="ECO:0007669"/>
    <property type="project" value="TreeGrafter"/>
</dbReference>
<evidence type="ECO:0000256" key="10">
    <source>
        <dbReference type="ARBA" id="ARBA00022989"/>
    </source>
</evidence>
<dbReference type="Pfam" id="PF01699">
    <property type="entry name" value="Na_Ca_ex"/>
    <property type="match status" value="2"/>
</dbReference>
<reference evidence="19" key="1">
    <citation type="submission" date="2025-08" db="UniProtKB">
        <authorList>
            <consortium name="Ensembl"/>
        </authorList>
    </citation>
    <scope>IDENTIFICATION</scope>
</reference>
<evidence type="ECO:0000256" key="4">
    <source>
        <dbReference type="ARBA" id="ARBA00022449"/>
    </source>
</evidence>
<dbReference type="GO" id="GO:0005886">
    <property type="term" value="C:plasma membrane"/>
    <property type="evidence" value="ECO:0007669"/>
    <property type="project" value="TreeGrafter"/>
</dbReference>
<evidence type="ECO:0000256" key="5">
    <source>
        <dbReference type="ARBA" id="ARBA00022568"/>
    </source>
</evidence>
<dbReference type="Ensembl" id="ENSEBUT00000003796.1">
    <property type="protein sequence ID" value="ENSEBUP00000003425.1"/>
    <property type="gene ID" value="ENSEBUG00000002493.1"/>
</dbReference>
<keyword evidence="9" id="KW-0769">Symport</keyword>
<keyword evidence="13" id="KW-0325">Glycoprotein</keyword>
<comment type="catalytic activity">
    <reaction evidence="14">
        <text>Ca(2+)(out) + K(+)(out) + 4 Na(+)(in) = Ca(2+)(in) + K(+)(in) + 4 Na(+)(out)</text>
        <dbReference type="Rhea" id="RHEA:69967"/>
        <dbReference type="ChEBI" id="CHEBI:29101"/>
        <dbReference type="ChEBI" id="CHEBI:29103"/>
        <dbReference type="ChEBI" id="CHEBI:29108"/>
    </reaction>
</comment>
<evidence type="ECO:0000256" key="3">
    <source>
        <dbReference type="ARBA" id="ARBA00022448"/>
    </source>
</evidence>
<dbReference type="NCBIfam" id="TIGR00367">
    <property type="entry name" value="calcium/sodium antiporter"/>
    <property type="match status" value="1"/>
</dbReference>
<evidence type="ECO:0000313" key="19">
    <source>
        <dbReference type="Ensembl" id="ENSEBUP00000003425.1"/>
    </source>
</evidence>
<evidence type="ECO:0000256" key="2">
    <source>
        <dbReference type="ARBA" id="ARBA00005364"/>
    </source>
</evidence>
<dbReference type="AlphaFoldDB" id="A0A8C4NJQ2"/>
<proteinExistence type="inferred from homology"/>
<comment type="subcellular location">
    <subcellularLocation>
        <location evidence="1">Membrane</location>
        <topology evidence="1">Multi-pass membrane protein</topology>
    </subcellularLocation>
</comment>
<feature type="region of interest" description="Disordered" evidence="15">
    <location>
        <begin position="275"/>
        <end position="294"/>
    </location>
</feature>
<reference evidence="19" key="2">
    <citation type="submission" date="2025-09" db="UniProtKB">
        <authorList>
            <consortium name="Ensembl"/>
        </authorList>
    </citation>
    <scope>IDENTIFICATION</scope>
</reference>
<feature type="transmembrane region" description="Helical" evidence="16">
    <location>
        <begin position="235"/>
        <end position="254"/>
    </location>
</feature>
<evidence type="ECO:0000313" key="20">
    <source>
        <dbReference type="Proteomes" id="UP000694388"/>
    </source>
</evidence>
<evidence type="ECO:0000256" key="15">
    <source>
        <dbReference type="SAM" id="MobiDB-lite"/>
    </source>
</evidence>
<evidence type="ECO:0000256" key="17">
    <source>
        <dbReference type="SAM" id="SignalP"/>
    </source>
</evidence>
<name>A0A8C4NJQ2_EPTBU</name>
<comment type="similarity">
    <text evidence="2">Belongs to the Ca(2+):cation antiporter (CaCA) (TC 2.A.19) family. SLC24A subfamily.</text>
</comment>
<dbReference type="GO" id="GO:0015293">
    <property type="term" value="F:symporter activity"/>
    <property type="evidence" value="ECO:0007669"/>
    <property type="project" value="UniProtKB-KW"/>
</dbReference>
<dbReference type="GO" id="GO:0008273">
    <property type="term" value="F:calcium, potassium:sodium antiporter activity"/>
    <property type="evidence" value="ECO:0007669"/>
    <property type="project" value="TreeGrafter"/>
</dbReference>
<keyword evidence="10 16" id="KW-1133">Transmembrane helix</keyword>
<keyword evidence="12 16" id="KW-0472">Membrane</keyword>
<evidence type="ECO:0000256" key="13">
    <source>
        <dbReference type="ARBA" id="ARBA00023180"/>
    </source>
</evidence>
<evidence type="ECO:0000256" key="1">
    <source>
        <dbReference type="ARBA" id="ARBA00004141"/>
    </source>
</evidence>
<accession>A0A8C4NJQ2</accession>
<feature type="transmembrane region" description="Helical" evidence="16">
    <location>
        <begin position="502"/>
        <end position="525"/>
    </location>
</feature>
<keyword evidence="8" id="KW-0106">Calcium</keyword>
<keyword evidence="11" id="KW-0406">Ion transport</keyword>
<feature type="transmembrane region" description="Helical" evidence="16">
    <location>
        <begin position="579"/>
        <end position="599"/>
    </location>
</feature>
<keyword evidence="6 16" id="KW-0812">Transmembrane</keyword>
<feature type="transmembrane region" description="Helical" evidence="16">
    <location>
        <begin position="177"/>
        <end position="198"/>
    </location>
</feature>
<evidence type="ECO:0000256" key="16">
    <source>
        <dbReference type="SAM" id="Phobius"/>
    </source>
</evidence>
<keyword evidence="7" id="KW-0677">Repeat</keyword>